<reference evidence="1" key="1">
    <citation type="submission" date="2021-06" db="EMBL/GenBank/DDBJ databases">
        <title>Comparative genomics, transcriptomics and evolutionary studies reveal genomic signatures of adaptation to plant cell wall in hemibiotrophic fungi.</title>
        <authorList>
            <consortium name="DOE Joint Genome Institute"/>
            <person name="Baroncelli R."/>
            <person name="Diaz J.F."/>
            <person name="Benocci T."/>
            <person name="Peng M."/>
            <person name="Battaglia E."/>
            <person name="Haridas S."/>
            <person name="Andreopoulos W."/>
            <person name="Labutti K."/>
            <person name="Pangilinan J."/>
            <person name="Floch G.L."/>
            <person name="Makela M.R."/>
            <person name="Henrissat B."/>
            <person name="Grigoriev I.V."/>
            <person name="Crouch J.A."/>
            <person name="De Vries R.P."/>
            <person name="Sukno S.A."/>
            <person name="Thon M.R."/>
        </authorList>
    </citation>
    <scope>NUCLEOTIDE SEQUENCE</scope>
    <source>
        <strain evidence="1">CBS 102054</strain>
    </source>
</reference>
<dbReference type="EMBL" id="JAHMHQ010000002">
    <property type="protein sequence ID" value="KAK1655130.1"/>
    <property type="molecule type" value="Genomic_DNA"/>
</dbReference>
<accession>A0AAJ0A287</accession>
<dbReference type="GeneID" id="85476859"/>
<evidence type="ECO:0000313" key="1">
    <source>
        <dbReference type="EMBL" id="KAK1655130.1"/>
    </source>
</evidence>
<dbReference type="RefSeq" id="XP_060451174.1">
    <property type="nucleotide sequence ID" value="XM_060591997.1"/>
</dbReference>
<dbReference type="Proteomes" id="UP001243989">
    <property type="component" value="Unassembled WGS sequence"/>
</dbReference>
<proteinExistence type="predicted"/>
<keyword evidence="2" id="KW-1185">Reference proteome</keyword>
<organism evidence="1 2">
    <name type="scientific">Colletotrichum phormii</name>
    <dbReference type="NCBI Taxonomy" id="359342"/>
    <lineage>
        <taxon>Eukaryota</taxon>
        <taxon>Fungi</taxon>
        <taxon>Dikarya</taxon>
        <taxon>Ascomycota</taxon>
        <taxon>Pezizomycotina</taxon>
        <taxon>Sordariomycetes</taxon>
        <taxon>Hypocreomycetidae</taxon>
        <taxon>Glomerellales</taxon>
        <taxon>Glomerellaceae</taxon>
        <taxon>Colletotrichum</taxon>
        <taxon>Colletotrichum acutatum species complex</taxon>
    </lineage>
</organism>
<comment type="caution">
    <text evidence="1">The sequence shown here is derived from an EMBL/GenBank/DDBJ whole genome shotgun (WGS) entry which is preliminary data.</text>
</comment>
<gene>
    <name evidence="1" type="ORF">BDP81DRAFT_445790</name>
</gene>
<sequence length="527" mass="60099">MDSLPQEILDNILGRIPARESDIHNSDFFDDNFNSNFDYSSFPNEDGTYDCVPPSPRFRPDLASNSLRSLDVEILRPQYQKCSSSLDIVENMARGDKAYTEALRNLMLMLLEWQDGARISLIIGCRERTTAKYANLPHLNVLNPQLFPVVACLKSFQIAHFDYEFHMNSPRNFRRNIEGDFHLMQKFPNLESFNLKTPEFPFFIRPRREMRQSSIDVLSSNRLPASISTESSPSHPIYGESDPLFIALRRAIDGLSDFSYEGHLSSSFFWSPPASLGDAVPLPYWQNMTKLTVDCDIVAPSGEWCLQHFVTFGSAYLRNAGVDDVFFARGDAEEPVWEADADKLTRDRFTERGFMEVTDPRVACSKVMVPMLASIANAAGQMISLRELRFKIIMPICGTRNRTVEGIHRFHVDYLASGVKPDSGSYMYDGLEFPRCECRDRDELAAKTAFKAGNREKAGIIRSAIKARKDDYPESPRWLLNTDQWQPNEELLELLRRGGRKAHSKDAVIVLHAHNHNQYSPPGNDWM</sequence>
<dbReference type="AlphaFoldDB" id="A0AAJ0A287"/>
<evidence type="ECO:0000313" key="2">
    <source>
        <dbReference type="Proteomes" id="UP001243989"/>
    </source>
</evidence>
<name>A0AAJ0A287_9PEZI</name>
<protein>
    <submittedName>
        <fullName evidence="1">Uncharacterized protein</fullName>
    </submittedName>
</protein>